<feature type="non-terminal residue" evidence="4">
    <location>
        <position position="102"/>
    </location>
</feature>
<dbReference type="Pfam" id="PF00440">
    <property type="entry name" value="TetR_N"/>
    <property type="match status" value="1"/>
</dbReference>
<feature type="DNA-binding region" description="H-T-H motif" evidence="2">
    <location>
        <begin position="33"/>
        <end position="52"/>
    </location>
</feature>
<dbReference type="SUPFAM" id="SSF46689">
    <property type="entry name" value="Homeodomain-like"/>
    <property type="match status" value="1"/>
</dbReference>
<dbReference type="PANTHER" id="PTHR30055">
    <property type="entry name" value="HTH-TYPE TRANSCRIPTIONAL REGULATOR RUTR"/>
    <property type="match status" value="1"/>
</dbReference>
<evidence type="ECO:0000313" key="5">
    <source>
        <dbReference type="Proteomes" id="UP001597083"/>
    </source>
</evidence>
<keyword evidence="5" id="KW-1185">Reference proteome</keyword>
<dbReference type="Gene3D" id="1.10.357.10">
    <property type="entry name" value="Tetracycline Repressor, domain 2"/>
    <property type="match status" value="1"/>
</dbReference>
<dbReference type="InterPro" id="IPR001647">
    <property type="entry name" value="HTH_TetR"/>
</dbReference>
<dbReference type="InterPro" id="IPR023772">
    <property type="entry name" value="DNA-bd_HTH_TetR-type_CS"/>
</dbReference>
<organism evidence="4 5">
    <name type="scientific">Actinomadura adrarensis</name>
    <dbReference type="NCBI Taxonomy" id="1819600"/>
    <lineage>
        <taxon>Bacteria</taxon>
        <taxon>Bacillati</taxon>
        <taxon>Actinomycetota</taxon>
        <taxon>Actinomycetes</taxon>
        <taxon>Streptosporangiales</taxon>
        <taxon>Thermomonosporaceae</taxon>
        <taxon>Actinomadura</taxon>
    </lineage>
</organism>
<feature type="domain" description="HTH tetR-type" evidence="3">
    <location>
        <begin position="10"/>
        <end position="70"/>
    </location>
</feature>
<gene>
    <name evidence="4" type="ORF">ACFQ07_07425</name>
</gene>
<dbReference type="PANTHER" id="PTHR30055:SF226">
    <property type="entry name" value="HTH-TYPE TRANSCRIPTIONAL REGULATOR PKSA"/>
    <property type="match status" value="1"/>
</dbReference>
<comment type="caution">
    <text evidence="4">The sequence shown here is derived from an EMBL/GenBank/DDBJ whole genome shotgun (WGS) entry which is preliminary data.</text>
</comment>
<dbReference type="PROSITE" id="PS01081">
    <property type="entry name" value="HTH_TETR_1"/>
    <property type="match status" value="1"/>
</dbReference>
<keyword evidence="1 2" id="KW-0238">DNA-binding</keyword>
<dbReference type="InterPro" id="IPR050109">
    <property type="entry name" value="HTH-type_TetR-like_transc_reg"/>
</dbReference>
<dbReference type="InterPro" id="IPR009057">
    <property type="entry name" value="Homeodomain-like_sf"/>
</dbReference>
<reference evidence="5" key="1">
    <citation type="journal article" date="2019" name="Int. J. Syst. Evol. Microbiol.">
        <title>The Global Catalogue of Microorganisms (GCM) 10K type strain sequencing project: providing services to taxonomists for standard genome sequencing and annotation.</title>
        <authorList>
            <consortium name="The Broad Institute Genomics Platform"/>
            <consortium name="The Broad Institute Genome Sequencing Center for Infectious Disease"/>
            <person name="Wu L."/>
            <person name="Ma J."/>
        </authorList>
    </citation>
    <scope>NUCLEOTIDE SEQUENCE [LARGE SCALE GENOMIC DNA]</scope>
    <source>
        <strain evidence="5">JCM 31696</strain>
    </source>
</reference>
<proteinExistence type="predicted"/>
<evidence type="ECO:0000256" key="1">
    <source>
        <dbReference type="ARBA" id="ARBA00023125"/>
    </source>
</evidence>
<dbReference type="Proteomes" id="UP001597083">
    <property type="component" value="Unassembled WGS sequence"/>
</dbReference>
<evidence type="ECO:0000256" key="2">
    <source>
        <dbReference type="PROSITE-ProRule" id="PRU00335"/>
    </source>
</evidence>
<evidence type="ECO:0000259" key="3">
    <source>
        <dbReference type="PROSITE" id="PS50977"/>
    </source>
</evidence>
<sequence length="102" mass="11339">MPKVSDEHLEQRRRQILDAAQRCFIRKGVHATSMQDIMAESELSAGAVYRYFKSKTDIIAAIVSSVIGDMQSFIADLVATDPLPPLDEMIRRFAGHFAASAQ</sequence>
<evidence type="ECO:0000313" key="4">
    <source>
        <dbReference type="EMBL" id="MFD0852046.1"/>
    </source>
</evidence>
<accession>A0ABW3CEM3</accession>
<protein>
    <submittedName>
        <fullName evidence="4">TetR/AcrR family transcriptional regulator</fullName>
    </submittedName>
</protein>
<name>A0ABW3CEM3_9ACTN</name>
<dbReference type="PRINTS" id="PR00455">
    <property type="entry name" value="HTHTETR"/>
</dbReference>
<dbReference type="EMBL" id="JBHTIR010001013">
    <property type="protein sequence ID" value="MFD0852046.1"/>
    <property type="molecule type" value="Genomic_DNA"/>
</dbReference>
<dbReference type="PROSITE" id="PS50977">
    <property type="entry name" value="HTH_TETR_2"/>
    <property type="match status" value="1"/>
</dbReference>